<proteinExistence type="predicted"/>
<dbReference type="AlphaFoldDB" id="A0A6L8W436"/>
<keyword evidence="2" id="KW-1185">Reference proteome</keyword>
<sequence length="65" mass="7131">MRKTLTQTDRLQPHGDDFYELLMAAHDGLAFDQSAALNARLVLILANEVGDFGTLTAAIDRAKKT</sequence>
<gene>
    <name evidence="1" type="ORF">GQE98_04370</name>
</gene>
<organism evidence="1 2">
    <name type="scientific">Sneathiella litorea</name>
    <dbReference type="NCBI Taxonomy" id="2606216"/>
    <lineage>
        <taxon>Bacteria</taxon>
        <taxon>Pseudomonadati</taxon>
        <taxon>Pseudomonadota</taxon>
        <taxon>Alphaproteobacteria</taxon>
        <taxon>Sneathiellales</taxon>
        <taxon>Sneathiellaceae</taxon>
        <taxon>Sneathiella</taxon>
    </lineage>
</organism>
<accession>A0A6L8W436</accession>
<reference evidence="1 2" key="1">
    <citation type="submission" date="2019-12" db="EMBL/GenBank/DDBJ databases">
        <title>Snethiella sp. nov. sp. isolated from sea sand.</title>
        <authorList>
            <person name="Kim J."/>
            <person name="Jeong S.E."/>
            <person name="Jung H.S."/>
            <person name="Jeon C.O."/>
        </authorList>
    </citation>
    <scope>NUCLEOTIDE SEQUENCE [LARGE SCALE GENOMIC DNA]</scope>
    <source>
        <strain evidence="1 2">DP05</strain>
    </source>
</reference>
<comment type="caution">
    <text evidence="1">The sequence shown here is derived from an EMBL/GenBank/DDBJ whole genome shotgun (WGS) entry which is preliminary data.</text>
</comment>
<dbReference type="Pfam" id="PF10932">
    <property type="entry name" value="DUF2783"/>
    <property type="match status" value="1"/>
</dbReference>
<dbReference type="EMBL" id="WTUW01000001">
    <property type="protein sequence ID" value="MZR29866.1"/>
    <property type="molecule type" value="Genomic_DNA"/>
</dbReference>
<name>A0A6L8W436_9PROT</name>
<evidence type="ECO:0000313" key="2">
    <source>
        <dbReference type="Proteomes" id="UP000476030"/>
    </source>
</evidence>
<dbReference type="InterPro" id="IPR021233">
    <property type="entry name" value="DUF2783"/>
</dbReference>
<protein>
    <submittedName>
        <fullName evidence="1">DUF2783 domain-containing protein</fullName>
    </submittedName>
</protein>
<dbReference type="Proteomes" id="UP000476030">
    <property type="component" value="Unassembled WGS sequence"/>
</dbReference>
<evidence type="ECO:0000313" key="1">
    <source>
        <dbReference type="EMBL" id="MZR29866.1"/>
    </source>
</evidence>
<dbReference type="RefSeq" id="WP_161314411.1">
    <property type="nucleotide sequence ID" value="NZ_WTUW01000001.1"/>
</dbReference>